<evidence type="ECO:0000256" key="1">
    <source>
        <dbReference type="SAM" id="SignalP"/>
    </source>
</evidence>
<proteinExistence type="predicted"/>
<dbReference type="InterPro" id="IPR036374">
    <property type="entry name" value="OxRdtase_Mopterin-bd_sf"/>
</dbReference>
<evidence type="ECO:0000313" key="3">
    <source>
        <dbReference type="Proteomes" id="UP000325684"/>
    </source>
</evidence>
<dbReference type="OrthoDB" id="9798763at2"/>
<sequence length="168" mass="18558">MTHNFIGVLFVIAGLVANTASAESLKTPTEKPILTISGKIALKNEGDSAQFDRAMLESLGMVTVETSSPWYKGLVKFEGISLDKLMSYVGATGDRVTVIALNDYSTEIPIKDFSDHNTIIALKRDGEYMSVREKGPLFIIYPFDSKPELKSQTYYGRSAWQVAKIIVK</sequence>
<reference evidence="2 3" key="1">
    <citation type="journal article" date="2019" name="Microorganisms">
        <title>Genome Insights into the Novel Species Microvirga brassicacearum, a Rapeseed Endophyte with Biotechnological Potential.</title>
        <authorList>
            <person name="Jimenez-Gomez A."/>
            <person name="Saati-Santamaria Z."/>
            <person name="Igual J.M."/>
            <person name="Rivas R."/>
            <person name="Mateos P.F."/>
            <person name="Garcia-Fraile P."/>
        </authorList>
    </citation>
    <scope>NUCLEOTIDE SEQUENCE [LARGE SCALE GENOMIC DNA]</scope>
    <source>
        <strain evidence="2 3">CDVBN77</strain>
    </source>
</reference>
<dbReference type="AlphaFoldDB" id="A0A5N3P7U3"/>
<feature type="signal peptide" evidence="1">
    <location>
        <begin position="1"/>
        <end position="22"/>
    </location>
</feature>
<dbReference type="Gene3D" id="3.90.420.10">
    <property type="entry name" value="Oxidoreductase, molybdopterin-binding domain"/>
    <property type="match status" value="1"/>
</dbReference>
<keyword evidence="3" id="KW-1185">Reference proteome</keyword>
<name>A0A5N3P7U3_9HYPH</name>
<dbReference type="SUPFAM" id="SSF56524">
    <property type="entry name" value="Oxidoreductase molybdopterin-binding domain"/>
    <property type="match status" value="1"/>
</dbReference>
<keyword evidence="1" id="KW-0732">Signal</keyword>
<accession>A0A5N3P7U3</accession>
<gene>
    <name evidence="2" type="ORF">FEZ63_17230</name>
</gene>
<feature type="chain" id="PRO_5024466686" evidence="1">
    <location>
        <begin position="23"/>
        <end position="168"/>
    </location>
</feature>
<comment type="caution">
    <text evidence="2">The sequence shown here is derived from an EMBL/GenBank/DDBJ whole genome shotgun (WGS) entry which is preliminary data.</text>
</comment>
<protein>
    <submittedName>
        <fullName evidence="2">Oxidoreductase</fullName>
    </submittedName>
</protein>
<dbReference type="EMBL" id="VCMV01000029">
    <property type="protein sequence ID" value="KAB0265797.1"/>
    <property type="molecule type" value="Genomic_DNA"/>
</dbReference>
<dbReference type="RefSeq" id="WP_150946831.1">
    <property type="nucleotide sequence ID" value="NZ_VCMV01000029.1"/>
</dbReference>
<dbReference type="Proteomes" id="UP000325684">
    <property type="component" value="Unassembled WGS sequence"/>
</dbReference>
<organism evidence="2 3">
    <name type="scientific">Microvirga brassicacearum</name>
    <dbReference type="NCBI Taxonomy" id="2580413"/>
    <lineage>
        <taxon>Bacteria</taxon>
        <taxon>Pseudomonadati</taxon>
        <taxon>Pseudomonadota</taxon>
        <taxon>Alphaproteobacteria</taxon>
        <taxon>Hyphomicrobiales</taxon>
        <taxon>Methylobacteriaceae</taxon>
        <taxon>Microvirga</taxon>
    </lineage>
</organism>
<evidence type="ECO:0000313" key="2">
    <source>
        <dbReference type="EMBL" id="KAB0265797.1"/>
    </source>
</evidence>